<feature type="domain" description="Mur ligase C-terminal" evidence="24">
    <location>
        <begin position="287"/>
        <end position="409"/>
    </location>
</feature>
<comment type="catalytic activity">
    <reaction evidence="22">
        <text>7,8-dihydropteroate + L-glutamate + ATP = 7,8-dihydrofolate + ADP + phosphate + H(+)</text>
        <dbReference type="Rhea" id="RHEA:23584"/>
        <dbReference type="ChEBI" id="CHEBI:15378"/>
        <dbReference type="ChEBI" id="CHEBI:17839"/>
        <dbReference type="ChEBI" id="CHEBI:29985"/>
        <dbReference type="ChEBI" id="CHEBI:30616"/>
        <dbReference type="ChEBI" id="CHEBI:43474"/>
        <dbReference type="ChEBI" id="CHEBI:57451"/>
        <dbReference type="ChEBI" id="CHEBI:456216"/>
        <dbReference type="EC" id="6.3.2.12"/>
    </reaction>
</comment>
<dbReference type="SUPFAM" id="SSF53623">
    <property type="entry name" value="MurD-like peptide ligases, catalytic domain"/>
    <property type="match status" value="1"/>
</dbReference>
<comment type="similarity">
    <text evidence="5 23">Belongs to the folylpolyglutamate synthase family.</text>
</comment>
<dbReference type="Pfam" id="PF02875">
    <property type="entry name" value="Mur_ligase_C"/>
    <property type="match status" value="1"/>
</dbReference>
<comment type="catalytic activity">
    <reaction evidence="21">
        <text>(6R)-5,10-methylenetetrahydrofolyl-(gamma-L-Glu)(n) + L-glutamate + ATP = (6R)-5,10-methylenetetrahydrofolyl-(gamma-L-Glu)(n+1) + ADP + phosphate + H(+)</text>
        <dbReference type="Rhea" id="RHEA:51912"/>
        <dbReference type="Rhea" id="RHEA-COMP:13257"/>
        <dbReference type="Rhea" id="RHEA-COMP:13258"/>
        <dbReference type="ChEBI" id="CHEBI:15378"/>
        <dbReference type="ChEBI" id="CHEBI:29985"/>
        <dbReference type="ChEBI" id="CHEBI:30616"/>
        <dbReference type="ChEBI" id="CHEBI:43474"/>
        <dbReference type="ChEBI" id="CHEBI:136572"/>
        <dbReference type="ChEBI" id="CHEBI:456216"/>
        <dbReference type="EC" id="6.3.2.17"/>
    </reaction>
</comment>
<dbReference type="AlphaFoldDB" id="A0A0S2TFX7"/>
<dbReference type="NCBIfam" id="NF008101">
    <property type="entry name" value="PRK10846.1"/>
    <property type="match status" value="1"/>
</dbReference>
<reference evidence="25" key="1">
    <citation type="submission" date="2015-10" db="EMBL/GenBank/DDBJ databases">
        <title>Description of Candidatus Tenderia electrophaga gen. nov, sp. nov., an Uncultivated Electroautotroph from a Biocathode Enrichment.</title>
        <authorList>
            <person name="Eddie B.J."/>
            <person name="Malanoski A.P."/>
            <person name="Wang Z."/>
            <person name="Hall R.J."/>
            <person name="Oh S.D."/>
            <person name="Heiner C."/>
            <person name="Lin B."/>
            <person name="Strycharz-Glaven S.M."/>
        </authorList>
    </citation>
    <scope>NUCLEOTIDE SEQUENCE [LARGE SCALE GENOMIC DNA]</scope>
    <source>
        <strain evidence="25">NRL1</strain>
    </source>
</reference>
<evidence type="ECO:0000256" key="4">
    <source>
        <dbReference type="ARBA" id="ARBA00005150"/>
    </source>
</evidence>
<dbReference type="FunFam" id="3.40.1190.10:FF:000004">
    <property type="entry name" value="Dihydrofolate synthase/folylpolyglutamate synthase"/>
    <property type="match status" value="1"/>
</dbReference>
<dbReference type="EC" id="6.3.2.12" evidence="7"/>
<accession>A0A0S2TFX7</accession>
<keyword evidence="12 23" id="KW-0547">Nucleotide-binding</keyword>
<organism evidence="25 26">
    <name type="scientific">Candidatus Tenderia electrophaga</name>
    <dbReference type="NCBI Taxonomy" id="1748243"/>
    <lineage>
        <taxon>Bacteria</taxon>
        <taxon>Pseudomonadati</taxon>
        <taxon>Pseudomonadota</taxon>
        <taxon>Gammaproteobacteria</taxon>
        <taxon>Candidatus Tenderiales</taxon>
        <taxon>Candidatus Tenderiaceae</taxon>
        <taxon>Candidatus Tenderia</taxon>
    </lineage>
</organism>
<comment type="pathway">
    <text evidence="3">Cofactor biosynthesis; tetrahydrofolate biosynthesis; 7,8-dihydrofolate from 2-amino-4-hydroxy-6-hydroxymethyl-7,8-dihydropteridine diphosphate and 4-aminobenzoate: step 2/2.</text>
</comment>
<evidence type="ECO:0000259" key="24">
    <source>
        <dbReference type="Pfam" id="PF02875"/>
    </source>
</evidence>
<evidence type="ECO:0000256" key="20">
    <source>
        <dbReference type="ARBA" id="ARBA00047808"/>
    </source>
</evidence>
<evidence type="ECO:0000256" key="13">
    <source>
        <dbReference type="ARBA" id="ARBA00022840"/>
    </source>
</evidence>
<evidence type="ECO:0000256" key="17">
    <source>
        <dbReference type="ARBA" id="ARBA00030592"/>
    </source>
</evidence>
<dbReference type="GO" id="GO:0046654">
    <property type="term" value="P:tetrahydrofolate biosynthetic process"/>
    <property type="evidence" value="ECO:0007669"/>
    <property type="project" value="UniProtKB-UniPathway"/>
</dbReference>
<evidence type="ECO:0000256" key="19">
    <source>
        <dbReference type="ARBA" id="ARBA00047493"/>
    </source>
</evidence>
<evidence type="ECO:0000313" key="25">
    <source>
        <dbReference type="EMBL" id="ALP54037.1"/>
    </source>
</evidence>
<keyword evidence="11" id="KW-0479">Metal-binding</keyword>
<evidence type="ECO:0000256" key="6">
    <source>
        <dbReference type="ARBA" id="ARBA00011245"/>
    </source>
</evidence>
<evidence type="ECO:0000256" key="23">
    <source>
        <dbReference type="PIRNR" id="PIRNR001563"/>
    </source>
</evidence>
<comment type="subunit">
    <text evidence="6">Monomer.</text>
</comment>
<dbReference type="InterPro" id="IPR004101">
    <property type="entry name" value="Mur_ligase_C"/>
</dbReference>
<gene>
    <name evidence="25" type="ORF">Tel_13355</name>
</gene>
<protein>
    <recommendedName>
        <fullName evidence="9">Dihydrofolate synthase/folylpolyglutamate synthase</fullName>
        <ecNumber evidence="7">6.3.2.12</ecNumber>
        <ecNumber evidence="8">6.3.2.17</ecNumber>
    </recommendedName>
    <alternativeName>
        <fullName evidence="18">Folylpoly-gamma-glutamate synthetase-dihydrofolate synthetase</fullName>
    </alternativeName>
    <alternativeName>
        <fullName evidence="16">Folylpolyglutamate synthetase</fullName>
    </alternativeName>
    <alternativeName>
        <fullName evidence="17">Tetrahydrofolylpolyglutamate synthase</fullName>
    </alternativeName>
</protein>
<dbReference type="Gene3D" id="3.40.1190.10">
    <property type="entry name" value="Mur-like, catalytic domain"/>
    <property type="match status" value="1"/>
</dbReference>
<evidence type="ECO:0000256" key="2">
    <source>
        <dbReference type="ARBA" id="ARBA00002714"/>
    </source>
</evidence>
<evidence type="ECO:0000256" key="12">
    <source>
        <dbReference type="ARBA" id="ARBA00022741"/>
    </source>
</evidence>
<dbReference type="InterPro" id="IPR036615">
    <property type="entry name" value="Mur_ligase_C_dom_sf"/>
</dbReference>
<keyword evidence="15" id="KW-0289">Folate biosynthesis</keyword>
<evidence type="ECO:0000256" key="16">
    <source>
        <dbReference type="ARBA" id="ARBA00030048"/>
    </source>
</evidence>
<proteinExistence type="inferred from homology"/>
<evidence type="ECO:0000256" key="21">
    <source>
        <dbReference type="ARBA" id="ARBA00049035"/>
    </source>
</evidence>
<evidence type="ECO:0000256" key="3">
    <source>
        <dbReference type="ARBA" id="ARBA00004799"/>
    </source>
</evidence>
<comment type="pathway">
    <text evidence="4">Cofactor biosynthesis; tetrahydrofolylpolyglutamate biosynthesis.</text>
</comment>
<dbReference type="EMBL" id="CP013099">
    <property type="protein sequence ID" value="ALP54037.1"/>
    <property type="molecule type" value="Genomic_DNA"/>
</dbReference>
<dbReference type="NCBIfam" id="TIGR01499">
    <property type="entry name" value="folC"/>
    <property type="match status" value="1"/>
</dbReference>
<dbReference type="STRING" id="1748243.Tel_13355"/>
<evidence type="ECO:0000313" key="26">
    <source>
        <dbReference type="Proteomes" id="UP000055136"/>
    </source>
</evidence>
<keyword evidence="14" id="KW-0460">Magnesium</keyword>
<evidence type="ECO:0000256" key="14">
    <source>
        <dbReference type="ARBA" id="ARBA00022842"/>
    </source>
</evidence>
<dbReference type="PANTHER" id="PTHR11136">
    <property type="entry name" value="FOLYLPOLYGLUTAMATE SYNTHASE-RELATED"/>
    <property type="match status" value="1"/>
</dbReference>
<dbReference type="GO" id="GO:0004326">
    <property type="term" value="F:tetrahydrofolylpolyglutamate synthase activity"/>
    <property type="evidence" value="ECO:0007669"/>
    <property type="project" value="UniProtKB-EC"/>
</dbReference>
<dbReference type="KEGG" id="tee:Tel_13355"/>
<evidence type="ECO:0000256" key="18">
    <source>
        <dbReference type="ARBA" id="ARBA00032510"/>
    </source>
</evidence>
<keyword evidence="13 23" id="KW-0067">ATP-binding</keyword>
<dbReference type="InterPro" id="IPR036565">
    <property type="entry name" value="Mur-like_cat_sf"/>
</dbReference>
<dbReference type="PANTHER" id="PTHR11136:SF0">
    <property type="entry name" value="DIHYDROFOLATE SYNTHETASE-RELATED"/>
    <property type="match status" value="1"/>
</dbReference>
<dbReference type="GO" id="GO:0005524">
    <property type="term" value="F:ATP binding"/>
    <property type="evidence" value="ECO:0007669"/>
    <property type="project" value="UniProtKB-KW"/>
</dbReference>
<sequence>MRFQTLDQWLSWQEGLHPSAIDLGLERVRTVLQGLDHPRLGCPVITVAGTNGKGSSVAMLEAIYLAAGYRVGAYTSPHLLRYNERIRIDGEPVADRSLMDAFAHIDQVRGHTSLTYFEFGTLAAIEIFAAAAPDVVILEVGLGGRLDAVNVLDADVALITPIALDHADWLGDDRESIGREKAGVMRRDRPAVCGDPDPPASLQQTADALGARLYRLGQDFSALDQDSQWRWRCNDRIRDALPPPALRGVFQRDNAAAVLMVVELLAARLPVSQAHVREGLANVRVPGRFQVVAGAVPLILDVAHNPQAAQALAASLSAWSMPGEVYAVTAVMADKDIQAMFSAMAGVVDHWCLTTVALPRAATAAQLDEILQRAVPGAASEQYPDVAAALRALESRLRPHDRVVVFGSFYTVAAALAEDYNAGFPRPNQAEVK</sequence>
<evidence type="ECO:0000256" key="22">
    <source>
        <dbReference type="ARBA" id="ARBA00049161"/>
    </source>
</evidence>
<evidence type="ECO:0000256" key="1">
    <source>
        <dbReference type="ARBA" id="ARBA00001946"/>
    </source>
</evidence>
<evidence type="ECO:0000256" key="9">
    <source>
        <dbReference type="ARBA" id="ARBA00019357"/>
    </source>
</evidence>
<dbReference type="PIRSF" id="PIRSF001563">
    <property type="entry name" value="Folylpolyglu_synth"/>
    <property type="match status" value="1"/>
</dbReference>
<keyword evidence="10 23" id="KW-0436">Ligase</keyword>
<comment type="function">
    <text evidence="2">Functions in two distinct reactions of the de novo folate biosynthetic pathway. Catalyzes the addition of a glutamate residue to dihydropteroate (7,8-dihydropteroate or H2Pte) to form dihydrofolate (7,8-dihydrofolate monoglutamate or H2Pte-Glu). Also catalyzes successive additions of L-glutamate to tetrahydrofolate or 10-formyltetrahydrofolate or 5,10-methylenetetrahydrofolate, leading to folylpolyglutamate derivatives.</text>
</comment>
<dbReference type="Gene3D" id="3.90.190.20">
    <property type="entry name" value="Mur ligase, C-terminal domain"/>
    <property type="match status" value="1"/>
</dbReference>
<dbReference type="EC" id="6.3.2.17" evidence="8"/>
<dbReference type="Proteomes" id="UP000055136">
    <property type="component" value="Chromosome"/>
</dbReference>
<comment type="catalytic activity">
    <reaction evidence="20">
        <text>10-formyltetrahydrofolyl-(gamma-L-Glu)(n) + L-glutamate + ATP = 10-formyltetrahydrofolyl-(gamma-L-Glu)(n+1) + ADP + phosphate + H(+)</text>
        <dbReference type="Rhea" id="RHEA:51904"/>
        <dbReference type="Rhea" id="RHEA-COMP:13088"/>
        <dbReference type="Rhea" id="RHEA-COMP:14300"/>
        <dbReference type="ChEBI" id="CHEBI:15378"/>
        <dbReference type="ChEBI" id="CHEBI:29985"/>
        <dbReference type="ChEBI" id="CHEBI:30616"/>
        <dbReference type="ChEBI" id="CHEBI:43474"/>
        <dbReference type="ChEBI" id="CHEBI:134413"/>
        <dbReference type="ChEBI" id="CHEBI:456216"/>
        <dbReference type="EC" id="6.3.2.17"/>
    </reaction>
</comment>
<dbReference type="GO" id="GO:0005737">
    <property type="term" value="C:cytoplasm"/>
    <property type="evidence" value="ECO:0007669"/>
    <property type="project" value="TreeGrafter"/>
</dbReference>
<evidence type="ECO:0000256" key="11">
    <source>
        <dbReference type="ARBA" id="ARBA00022723"/>
    </source>
</evidence>
<evidence type="ECO:0000256" key="15">
    <source>
        <dbReference type="ARBA" id="ARBA00022909"/>
    </source>
</evidence>
<dbReference type="SUPFAM" id="SSF53244">
    <property type="entry name" value="MurD-like peptide ligases, peptide-binding domain"/>
    <property type="match status" value="1"/>
</dbReference>
<keyword evidence="26" id="KW-1185">Reference proteome</keyword>
<dbReference type="GO" id="GO:0008841">
    <property type="term" value="F:dihydrofolate synthase activity"/>
    <property type="evidence" value="ECO:0007669"/>
    <property type="project" value="UniProtKB-EC"/>
</dbReference>
<evidence type="ECO:0000256" key="5">
    <source>
        <dbReference type="ARBA" id="ARBA00008276"/>
    </source>
</evidence>
<dbReference type="GO" id="GO:0046872">
    <property type="term" value="F:metal ion binding"/>
    <property type="evidence" value="ECO:0007669"/>
    <property type="project" value="UniProtKB-KW"/>
</dbReference>
<comment type="cofactor">
    <cofactor evidence="1">
        <name>Mg(2+)</name>
        <dbReference type="ChEBI" id="CHEBI:18420"/>
    </cofactor>
</comment>
<dbReference type="GO" id="GO:0046656">
    <property type="term" value="P:folic acid biosynthetic process"/>
    <property type="evidence" value="ECO:0007669"/>
    <property type="project" value="UniProtKB-KW"/>
</dbReference>
<comment type="catalytic activity">
    <reaction evidence="19">
        <text>(6S)-5,6,7,8-tetrahydrofolyl-(gamma-L-Glu)(n) + L-glutamate + ATP = (6S)-5,6,7,8-tetrahydrofolyl-(gamma-L-Glu)(n+1) + ADP + phosphate + H(+)</text>
        <dbReference type="Rhea" id="RHEA:10580"/>
        <dbReference type="Rhea" id="RHEA-COMP:14738"/>
        <dbReference type="Rhea" id="RHEA-COMP:14740"/>
        <dbReference type="ChEBI" id="CHEBI:15378"/>
        <dbReference type="ChEBI" id="CHEBI:29985"/>
        <dbReference type="ChEBI" id="CHEBI:30616"/>
        <dbReference type="ChEBI" id="CHEBI:43474"/>
        <dbReference type="ChEBI" id="CHEBI:141005"/>
        <dbReference type="ChEBI" id="CHEBI:456216"/>
        <dbReference type="EC" id="6.3.2.17"/>
    </reaction>
</comment>
<dbReference type="InterPro" id="IPR001645">
    <property type="entry name" value="Folylpolyglutamate_synth"/>
</dbReference>
<evidence type="ECO:0000256" key="7">
    <source>
        <dbReference type="ARBA" id="ARBA00013023"/>
    </source>
</evidence>
<evidence type="ECO:0000256" key="8">
    <source>
        <dbReference type="ARBA" id="ARBA00013025"/>
    </source>
</evidence>
<name>A0A0S2TFX7_9GAMM</name>
<evidence type="ECO:0000256" key="10">
    <source>
        <dbReference type="ARBA" id="ARBA00022598"/>
    </source>
</evidence>
<dbReference type="UniPathway" id="UPA00077">
    <property type="reaction ID" value="UER00157"/>
</dbReference>